<accession>M3FUA5</accession>
<proteinExistence type="predicted"/>
<name>M3FUA5_9ACTN</name>
<evidence type="ECO:0000313" key="2">
    <source>
        <dbReference type="Proteomes" id="UP000030760"/>
    </source>
</evidence>
<gene>
    <name evidence="1" type="ORF">SBD_2116</name>
</gene>
<sequence length="1240" mass="131681">MPSKTPVTSAAHRRVEWKVLDRALAPYDTDSLIVLLQAALTSPDCQRLADHLLLMLTRVLRTPPRTGTSASAEDLPRLVEAVVRAAPGRGVVTGRHPSGLRPGVRHLLAGEHLLVHPGQLAHPLFVLRSLQLTALAVDEPLSTATGFGIGDVLELALRLTDQALSALSPVWPEPVTGDSEEQVACRLTPAEVDAATAIATADPSDLVPACQHPQRAARALAWLTRPVKDLPLRYHPDAPLLGPVLALTAHGRRLPVPAGAATDALAPAAGRLLGLLPPNQLPAAETRLQELTVSRLAQLLGLDHIPARTGPVCRLTSPTHRYDIAVVSALADGRLGARVEEGRAALADTPPGRGRLVVYGGPRFLGRELIRDTALLHVEELAEILHAADGDPTLTALFLLELTEHPGVHGVAYDDALDAWTAWHHHATLLLPGPDSDDVVYVPAAPHDEVWERAADHAATDRVLTAAGLPAVREFRHARHTPPEAGASGTHTDLEHHTDDGTLLIRTSTVPPVAIVAIPSHHPGALLDADGMAAFADSLRPPLTTLAPVTTHATLPDGMPLVLEVTVTDQPHQPPATEMTPADETRDAGERLLLRAGADPAAARIGLVIDPPLLAAFNGDGQRGHDILGMLVHDLITQVRTGRDAGPGTDADTFTTAWNTAHPVLRLAGTTHSWPATAPAYTLPRTPHLHARALRTAAAAVRRARVPAGSWRGADALRPGGPAEQLLHALENALAEQLRAHQPALLGELARQVNAAWAQRTRSLTEAAVNLAAPWAENWTAEAGRRQTDAVTATSALHLLLQQALITAPTGARPVDVLAVAELVALAELVLDSGITAVAAARRLHDVSLDIDPAGVFTLTAGSEGASASTTEPRGGEHLGFDLGAYRRARQQRMIAAAVGAEPELLDASTLLAVPPVRTETPFAAPVLPSGSQLAQADRLLRQQWGCGLDALGAVLATASDWPTSEHGTATVTVEDLVAESAAWSGLPGDHLRAAVGRLRLHPGNAASTTEHAYTEVERRTRPLTHPLITDGEDLLVLPWLAHASREAYAASLDDGRLPHPELPDPVDKALTRHRQQLDQRLESDVREAARAAGLPHRFRLLEKTAAQLGVPGLTGEIDLMVADPDTGRLWVIEAKNPTRAVAVHALQQHIKKFTTRYRDKLLAKAATVAQYADHAAAACGATAERPWRVLPLMVTRTIEPAAFLADPRIPYTTADHLTTVLTHPTDPEPGWIPAPAATP</sequence>
<dbReference type="AlphaFoldDB" id="M3FUA5"/>
<dbReference type="Proteomes" id="UP000030760">
    <property type="component" value="Unassembled WGS sequence"/>
</dbReference>
<dbReference type="EMBL" id="KB405062">
    <property type="protein sequence ID" value="EMF56555.1"/>
    <property type="molecule type" value="Genomic_DNA"/>
</dbReference>
<reference evidence="2" key="1">
    <citation type="journal article" date="2013" name="Genome Announc.">
        <title>Draft Genome Sequence of Streptomyces bottropensis ATCC 25435, a Bottromycin-Producing Actinomycete.</title>
        <authorList>
            <person name="Zhang H."/>
            <person name="Zhou W."/>
            <person name="Zhuang Y."/>
            <person name="Liang X."/>
            <person name="Liu T."/>
        </authorList>
    </citation>
    <scope>NUCLEOTIDE SEQUENCE [LARGE SCALE GENOMIC DNA]</scope>
    <source>
        <strain evidence="2">ATCC 25435</strain>
    </source>
</reference>
<organism evidence="1 2">
    <name type="scientific">Streptomyces bottropensis ATCC 25435</name>
    <dbReference type="NCBI Taxonomy" id="1054862"/>
    <lineage>
        <taxon>Bacteria</taxon>
        <taxon>Bacillati</taxon>
        <taxon>Actinomycetota</taxon>
        <taxon>Actinomycetes</taxon>
        <taxon>Kitasatosporales</taxon>
        <taxon>Streptomycetaceae</taxon>
        <taxon>Streptomyces</taxon>
    </lineage>
</organism>
<dbReference type="RefSeq" id="WP_005477128.1">
    <property type="nucleotide sequence ID" value="NZ_KB405062.1"/>
</dbReference>
<evidence type="ECO:0000313" key="1">
    <source>
        <dbReference type="EMBL" id="EMF56555.1"/>
    </source>
</evidence>
<protein>
    <submittedName>
        <fullName evidence="1">Uncharacterized protein</fullName>
    </submittedName>
</protein>